<feature type="domain" description="Aminopeptidase P N-terminal" evidence="16">
    <location>
        <begin position="188"/>
        <end position="320"/>
    </location>
</feature>
<keyword evidence="6" id="KW-0031">Aminopeptidase</keyword>
<dbReference type="SUPFAM" id="SSF53092">
    <property type="entry name" value="Creatinase/prolidase N-terminal domain"/>
    <property type="match status" value="1"/>
</dbReference>
<keyword evidence="10" id="KW-0482">Metalloprotease</keyword>
<dbReference type="Pfam" id="PF05195">
    <property type="entry name" value="AMP_N"/>
    <property type="match status" value="1"/>
</dbReference>
<comment type="caution">
    <text evidence="17">The sequence shown here is derived from an EMBL/GenBank/DDBJ whole genome shotgun (WGS) entry which is preliminary data.</text>
</comment>
<dbReference type="InterPro" id="IPR029149">
    <property type="entry name" value="Creatin/AminoP/Spt16_N"/>
</dbReference>
<comment type="similarity">
    <text evidence="4 14">Belongs to the peptidase M24B family.</text>
</comment>
<dbReference type="InterPro" id="IPR007865">
    <property type="entry name" value="Aminopep_P_N"/>
</dbReference>
<evidence type="ECO:0000256" key="14">
    <source>
        <dbReference type="RuleBase" id="RU000590"/>
    </source>
</evidence>
<evidence type="ECO:0000256" key="11">
    <source>
        <dbReference type="ARBA" id="ARBA00023211"/>
    </source>
</evidence>
<dbReference type="InterPro" id="IPR000994">
    <property type="entry name" value="Pept_M24"/>
</dbReference>
<evidence type="ECO:0000256" key="13">
    <source>
        <dbReference type="ARBA" id="ARBA00032413"/>
    </source>
</evidence>
<feature type="compositionally biased region" description="Polar residues" evidence="15">
    <location>
        <begin position="937"/>
        <end position="949"/>
    </location>
</feature>
<keyword evidence="11" id="KW-0464">Manganese</keyword>
<name>A0A8J2MVV2_9PLEO</name>
<dbReference type="EMBL" id="CAJRGZ010000015">
    <property type="protein sequence ID" value="CAG5142654.1"/>
    <property type="molecule type" value="Genomic_DNA"/>
</dbReference>
<evidence type="ECO:0000256" key="8">
    <source>
        <dbReference type="ARBA" id="ARBA00022723"/>
    </source>
</evidence>
<keyword evidence="7" id="KW-0645">Protease</keyword>
<dbReference type="OrthoDB" id="10261878at2759"/>
<evidence type="ECO:0000256" key="12">
    <source>
        <dbReference type="ARBA" id="ARBA00030849"/>
    </source>
</evidence>
<dbReference type="PROSITE" id="PS00491">
    <property type="entry name" value="PROLINE_PEPTIDASE"/>
    <property type="match status" value="1"/>
</dbReference>
<evidence type="ECO:0000313" key="18">
    <source>
        <dbReference type="Proteomes" id="UP000676310"/>
    </source>
</evidence>
<dbReference type="GO" id="GO:0030145">
    <property type="term" value="F:manganese ion binding"/>
    <property type="evidence" value="ECO:0007669"/>
    <property type="project" value="InterPro"/>
</dbReference>
<evidence type="ECO:0000256" key="15">
    <source>
        <dbReference type="SAM" id="MobiDB-lite"/>
    </source>
</evidence>
<evidence type="ECO:0000256" key="9">
    <source>
        <dbReference type="ARBA" id="ARBA00022801"/>
    </source>
</evidence>
<evidence type="ECO:0000256" key="2">
    <source>
        <dbReference type="ARBA" id="ARBA00001936"/>
    </source>
</evidence>
<evidence type="ECO:0000256" key="7">
    <source>
        <dbReference type="ARBA" id="ARBA00022670"/>
    </source>
</evidence>
<dbReference type="InterPro" id="IPR036005">
    <property type="entry name" value="Creatinase/aminopeptidase-like"/>
</dbReference>
<dbReference type="PANTHER" id="PTHR43226:SF3">
    <property type="entry name" value="XAA-PRO AMINOPEPTIDASE AN0832-RELATED"/>
    <property type="match status" value="1"/>
</dbReference>
<proteinExistence type="inferred from homology"/>
<dbReference type="InterPro" id="IPR001131">
    <property type="entry name" value="Peptidase_M24B_aminopep-P_CS"/>
</dbReference>
<evidence type="ECO:0000256" key="6">
    <source>
        <dbReference type="ARBA" id="ARBA00022438"/>
    </source>
</evidence>
<dbReference type="RefSeq" id="XP_043164725.1">
    <property type="nucleotide sequence ID" value="XM_043308790.1"/>
</dbReference>
<accession>A0A8J2MVV2</accession>
<feature type="region of interest" description="Disordered" evidence="15">
    <location>
        <begin position="1"/>
        <end position="22"/>
    </location>
</feature>
<dbReference type="GeneID" id="67012278"/>
<dbReference type="SMART" id="SM01011">
    <property type="entry name" value="AMP_N"/>
    <property type="match status" value="1"/>
</dbReference>
<dbReference type="CDD" id="cd01087">
    <property type="entry name" value="Prolidase"/>
    <property type="match status" value="1"/>
</dbReference>
<feature type="region of interest" description="Disordered" evidence="15">
    <location>
        <begin position="823"/>
        <end position="847"/>
    </location>
</feature>
<dbReference type="GO" id="GO:0006508">
    <property type="term" value="P:proteolysis"/>
    <property type="evidence" value="ECO:0007669"/>
    <property type="project" value="UniProtKB-KW"/>
</dbReference>
<comment type="cofactor">
    <cofactor evidence="2">
        <name>Mn(2+)</name>
        <dbReference type="ChEBI" id="CHEBI:29035"/>
    </cofactor>
</comment>
<dbReference type="SUPFAM" id="SSF55920">
    <property type="entry name" value="Creatinase/aminopeptidase"/>
    <property type="match status" value="1"/>
</dbReference>
<reference evidence="17" key="1">
    <citation type="submission" date="2021-05" db="EMBL/GenBank/DDBJ databases">
        <authorList>
            <person name="Stam R."/>
        </authorList>
    </citation>
    <scope>NUCLEOTIDE SEQUENCE</scope>
    <source>
        <strain evidence="17">CS162</strain>
    </source>
</reference>
<keyword evidence="8 14" id="KW-0479">Metal-binding</keyword>
<gene>
    <name evidence="17" type="ORF">ALTATR162_LOCUS1195</name>
</gene>
<dbReference type="Gene3D" id="3.40.350.10">
    <property type="entry name" value="Creatinase/prolidase N-terminal domain"/>
    <property type="match status" value="1"/>
</dbReference>
<feature type="compositionally biased region" description="Basic and acidic residues" evidence="15">
    <location>
        <begin position="833"/>
        <end position="845"/>
    </location>
</feature>
<feature type="compositionally biased region" description="Low complexity" evidence="15">
    <location>
        <begin position="1"/>
        <end position="20"/>
    </location>
</feature>
<sequence>MVCGRNGNNGNETGNTTNFNSGSQSLHIHAETAQVCTASPGNPFSGLDVETSKISGPSTKRPTYSDHCSAMSITGTELRAYNKSGEDPTGEIEMLFYYFKRMREGKAKPNEGTQNRNELPDANYLGGKFLTGTPQDDRPFSSPQKFFLGAARGNKMEVLDVKGLSERLRWEDNEYWLHLEAETPFEKYPAKQHARRVQEKLGVEEGLIYLSGQPARNNEDSDMPAPFRQRRYFYYLSGCNEPDCHLTYDTRRDELSLFIPRIKPERVIWNGRGSTLAEALVKYDVDQVFYADELQYAVQGWAISNRQAGIYILHQASSFPGCENFKPRIDSTNLRPAMNICRMVKDDHEIKLIRKANDISSQAHREVLANIAKFKNEAQVEGLFIDVCISHQAKQQAYDPIAASGPNAGTLHYDANNEDLAGRQLMCLDAGCEYELYASDITRSFPLSASWPSKEAENIYKLVERMQETCIKRLEPGVRYLDLHIMAHQIAIDGLLQLGILHNGTKEEIYRSGTSRAFFPHGLGHHIGLEVHDVGQAQLMSVRRGKPVYQQAPSLYPQNFHVPVYDSKTCHAPSDPQSSHLEEGMIVTVEPGIYFSAYALQHFYLPSPIHSKFINSEVLERYMPVGGVRIEDDILITSCGYENLTTAPKGDAMLEIIRNGRVSIMDLSGPGLAPLRRLSSDVEPALRRAPGISKKIPPQHLQRPLARATTLPADFKQQHGIDLEPLAGPSLFSNFSRSMTTEEKIQQWQHKQNSVDTVPYPPINVEKLQSVCGETSPNVQHVYMSNASTPASLPRPSSEFESTPKCKNCAILVQTLDRLRQNLTSSTQSSSKSETKSMVRTDLRRRNTAPLCDEAPLAVPHIDGLSVGASACTVNLDKRQRIALPPPHPIPVGPAEIRATQWHRRYHTAPPSRTVRPQALSGQVFQPHPPREQLATNANLASPRQQLPATTTLSSRPRRRSTKDEPEPSPCTEGIEAEATREKLESLQLRLDSLEERARVKKRQQNQAVLPERFLASRPSMPVLMSQNPWQQHSIEPRRMERRGPVKRRSTDIAGLDIDRSQLRCQEEGDALIRDTFFLR</sequence>
<dbReference type="AlphaFoldDB" id="A0A8J2MVV2"/>
<feature type="region of interest" description="Disordered" evidence="15">
    <location>
        <begin position="937"/>
        <end position="981"/>
    </location>
</feature>
<evidence type="ECO:0000256" key="10">
    <source>
        <dbReference type="ARBA" id="ARBA00023049"/>
    </source>
</evidence>
<dbReference type="EC" id="3.4.11.9" evidence="5"/>
<dbReference type="PANTHER" id="PTHR43226">
    <property type="entry name" value="XAA-PRO AMINOPEPTIDASE 3"/>
    <property type="match status" value="1"/>
</dbReference>
<evidence type="ECO:0000259" key="16">
    <source>
        <dbReference type="SMART" id="SM01011"/>
    </source>
</evidence>
<evidence type="ECO:0000256" key="3">
    <source>
        <dbReference type="ARBA" id="ARBA00002443"/>
    </source>
</evidence>
<evidence type="ECO:0000256" key="5">
    <source>
        <dbReference type="ARBA" id="ARBA00012574"/>
    </source>
</evidence>
<comment type="function">
    <text evidence="3">Catalyzes the removal of a penultimate prolyl residue from the N-termini of peptides.</text>
</comment>
<evidence type="ECO:0000256" key="4">
    <source>
        <dbReference type="ARBA" id="ARBA00008766"/>
    </source>
</evidence>
<dbReference type="Pfam" id="PF00557">
    <property type="entry name" value="Peptidase_M24"/>
    <property type="match status" value="1"/>
</dbReference>
<protein>
    <recommendedName>
        <fullName evidence="5">Xaa-Pro aminopeptidase</fullName>
        <ecNumber evidence="5">3.4.11.9</ecNumber>
    </recommendedName>
    <alternativeName>
        <fullName evidence="12">Aminoacylproline aminopeptidase</fullName>
    </alternativeName>
    <alternativeName>
        <fullName evidence="13">Prolidase</fullName>
    </alternativeName>
</protein>
<comment type="catalytic activity">
    <reaction evidence="1">
        <text>Release of any N-terminal amino acid, including proline, that is linked to proline, even from a dipeptide or tripeptide.</text>
        <dbReference type="EC" id="3.4.11.9"/>
    </reaction>
</comment>
<dbReference type="Proteomes" id="UP000676310">
    <property type="component" value="Unassembled WGS sequence"/>
</dbReference>
<evidence type="ECO:0000313" key="17">
    <source>
        <dbReference type="EMBL" id="CAG5142654.1"/>
    </source>
</evidence>
<keyword evidence="9" id="KW-0378">Hydrolase</keyword>
<organism evidence="17 18">
    <name type="scientific">Alternaria atra</name>
    <dbReference type="NCBI Taxonomy" id="119953"/>
    <lineage>
        <taxon>Eukaryota</taxon>
        <taxon>Fungi</taxon>
        <taxon>Dikarya</taxon>
        <taxon>Ascomycota</taxon>
        <taxon>Pezizomycotina</taxon>
        <taxon>Dothideomycetes</taxon>
        <taxon>Pleosporomycetidae</taxon>
        <taxon>Pleosporales</taxon>
        <taxon>Pleosporineae</taxon>
        <taxon>Pleosporaceae</taxon>
        <taxon>Alternaria</taxon>
        <taxon>Alternaria sect. Ulocladioides</taxon>
    </lineage>
</organism>
<dbReference type="InterPro" id="IPR052433">
    <property type="entry name" value="X-Pro_dipept-like"/>
</dbReference>
<evidence type="ECO:0000256" key="1">
    <source>
        <dbReference type="ARBA" id="ARBA00001424"/>
    </source>
</evidence>
<dbReference type="GO" id="GO:0070006">
    <property type="term" value="F:metalloaminopeptidase activity"/>
    <property type="evidence" value="ECO:0007669"/>
    <property type="project" value="InterPro"/>
</dbReference>
<keyword evidence="18" id="KW-1185">Reference proteome</keyword>
<dbReference type="Gene3D" id="3.90.230.10">
    <property type="entry name" value="Creatinase/methionine aminopeptidase superfamily"/>
    <property type="match status" value="1"/>
</dbReference>